<organism evidence="1 2">
    <name type="scientific">Mesobacillus foraminis</name>
    <dbReference type="NCBI Taxonomy" id="279826"/>
    <lineage>
        <taxon>Bacteria</taxon>
        <taxon>Bacillati</taxon>
        <taxon>Bacillota</taxon>
        <taxon>Bacilli</taxon>
        <taxon>Bacillales</taxon>
        <taxon>Bacillaceae</taxon>
        <taxon>Mesobacillus</taxon>
    </lineage>
</organism>
<accession>A0A4R2BGE1</accession>
<evidence type="ECO:0000313" key="2">
    <source>
        <dbReference type="Proteomes" id="UP000295689"/>
    </source>
</evidence>
<dbReference type="Proteomes" id="UP000295689">
    <property type="component" value="Unassembled WGS sequence"/>
</dbReference>
<evidence type="ECO:0000313" key="1">
    <source>
        <dbReference type="EMBL" id="TCN24974.1"/>
    </source>
</evidence>
<dbReference type="AlphaFoldDB" id="A0A4R2BGE1"/>
<keyword evidence="2" id="KW-1185">Reference proteome</keyword>
<reference evidence="1 2" key="1">
    <citation type="journal article" date="2015" name="Stand. Genomic Sci.">
        <title>Genomic Encyclopedia of Bacterial and Archaeal Type Strains, Phase III: the genomes of soil and plant-associated and newly described type strains.</title>
        <authorList>
            <person name="Whitman W.B."/>
            <person name="Woyke T."/>
            <person name="Klenk H.P."/>
            <person name="Zhou Y."/>
            <person name="Lilburn T.G."/>
            <person name="Beck B.J."/>
            <person name="De Vos P."/>
            <person name="Vandamme P."/>
            <person name="Eisen J.A."/>
            <person name="Garrity G."/>
            <person name="Hugenholtz P."/>
            <person name="Kyrpides N.C."/>
        </authorList>
    </citation>
    <scope>NUCLEOTIDE SEQUENCE [LARGE SCALE GENOMIC DNA]</scope>
    <source>
        <strain evidence="1 2">CV53</strain>
    </source>
</reference>
<gene>
    <name evidence="1" type="ORF">EV146_106176</name>
</gene>
<protein>
    <submittedName>
        <fullName evidence="1">Uncharacterized protein</fullName>
    </submittedName>
</protein>
<dbReference type="EMBL" id="SLVV01000006">
    <property type="protein sequence ID" value="TCN24974.1"/>
    <property type="molecule type" value="Genomic_DNA"/>
</dbReference>
<comment type="caution">
    <text evidence="1">The sequence shown here is derived from an EMBL/GenBank/DDBJ whole genome shotgun (WGS) entry which is preliminary data.</text>
</comment>
<name>A0A4R2BGE1_9BACI</name>
<proteinExistence type="predicted"/>
<sequence length="49" mass="5948">MSINRAYNKKNLVVIYSIDHQSQFYKNGCWRMDRINILIYEPYHKAAKL</sequence>